<feature type="domain" description="ZZ-type" evidence="6">
    <location>
        <begin position="319"/>
        <end position="372"/>
    </location>
</feature>
<dbReference type="STRING" id="56484.A0A1Y2FIY4"/>
<feature type="region of interest" description="Disordered" evidence="5">
    <location>
        <begin position="390"/>
        <end position="411"/>
    </location>
</feature>
<dbReference type="PROSITE" id="PS50135">
    <property type="entry name" value="ZF_ZZ_2"/>
    <property type="match status" value="4"/>
</dbReference>
<dbReference type="Pfam" id="PF16158">
    <property type="entry name" value="N_BRCA1_IG"/>
    <property type="match status" value="1"/>
</dbReference>
<evidence type="ECO:0000256" key="1">
    <source>
        <dbReference type="ARBA" id="ARBA00022723"/>
    </source>
</evidence>
<proteinExistence type="predicted"/>
<dbReference type="PROSITE" id="PS01357">
    <property type="entry name" value="ZF_ZZ_1"/>
    <property type="match status" value="2"/>
</dbReference>
<evidence type="ECO:0000256" key="3">
    <source>
        <dbReference type="ARBA" id="ARBA00022833"/>
    </source>
</evidence>
<dbReference type="PANTHER" id="PTHR20930:SF0">
    <property type="entry name" value="PROTEIN ILRUN"/>
    <property type="match status" value="1"/>
</dbReference>
<dbReference type="OMA" id="FHKVWAV"/>
<dbReference type="SUPFAM" id="SSF57850">
    <property type="entry name" value="RING/U-box"/>
    <property type="match status" value="4"/>
</dbReference>
<protein>
    <recommendedName>
        <fullName evidence="6">ZZ-type domain-containing protein</fullName>
    </recommendedName>
</protein>
<dbReference type="InterPro" id="IPR013783">
    <property type="entry name" value="Ig-like_fold"/>
</dbReference>
<keyword evidence="8" id="KW-1185">Reference proteome</keyword>
<name>A0A1Y2FIY4_PROLT</name>
<dbReference type="Pfam" id="PF00569">
    <property type="entry name" value="ZZ"/>
    <property type="match status" value="4"/>
</dbReference>
<comment type="caution">
    <text evidence="7">The sequence shown here is derived from an EMBL/GenBank/DDBJ whole genome shotgun (WGS) entry which is preliminary data.</text>
</comment>
<gene>
    <name evidence="7" type="ORF">BCR37DRAFT_378906</name>
</gene>
<evidence type="ECO:0000313" key="8">
    <source>
        <dbReference type="Proteomes" id="UP000193685"/>
    </source>
</evidence>
<sequence length="859" mass="92727">MSQISVKVTAGGTHRIQLPVPLFFPGSSPLNVQQQLAQQLAPKEKTFNFDKDDLQLLVRVSGTKIFVPLDLKVHSSQILKQKRARLLLQPSQREPESAKMEGDALLNAAGDAAEAPKHVAPATPATEVIDLLTSAPMPSALASKELAEKTTSTYDPNDKSLENMAVALSRNTAQMGKIVAVSDRLVNAHAEHVLQQKALTDVVTQLVEQTKQLGAVCTPGHYGRHGRDHTHGPYHRGVHKHVEKESVPFRHNAVCDHCNSAISGLRFKCLACPDFDMCAPCFEDVVKTHGTHRFVRISDDVILAPTKKVVQVMHNGIMCDGALCRNSNKFIAGARYKCTLCPDFDLCGACEAHPLNKHDPSHPLIKMKVAFSPARSKVLFGQAQKILTPPSRPVFSSPMQHSSPAKSSVSLASSNASSATVTSVAVSSPESTAKETDSPAVKQSAVGSTSEKAQETSSPKQSHAKLQKPVKPSQETPVQHFTVICDGCDKQVTGHRYMCASCNDYDLCSTCFLSVKHKPDHTFVRYNRLVDNASMPVVKANILKEVEADILAGVGFECNECHEPIDTGLRATCVSCQNYDLCWSCSGKRFDTDRSAHKSGHDMIVTPVVREVFNVTNGNQSVDKATDQVKSVETSSSVAEHHPIPAYLPLEATFMEDLTIPDGSTISPGSTLVKQWSMKNTGSHAWPVGVSACFIGGAAMQAVEVAGQSATPQLRTTETVAPGGSTTISVMLHAPTEVQDNVISYWQLCTADGNKFGPRLWMDVDVQTPIADDCAARVTTSGSSQSFQSLGSRLVFPSASMELPKVDPHGTLSSDASEARSQLGHNIDDIETLPSDDEIQLSDESEFELLDEDSIDGAE</sequence>
<dbReference type="PANTHER" id="PTHR20930">
    <property type="entry name" value="OVARIAN CARCINOMA ANTIGEN CA125-RELATED"/>
    <property type="match status" value="1"/>
</dbReference>
<dbReference type="CDD" id="cd02340">
    <property type="entry name" value="ZZ_NBR1_like"/>
    <property type="match status" value="1"/>
</dbReference>
<dbReference type="RefSeq" id="XP_040726188.1">
    <property type="nucleotide sequence ID" value="XM_040869149.1"/>
</dbReference>
<dbReference type="CDD" id="cd14947">
    <property type="entry name" value="NBR1_like"/>
    <property type="match status" value="1"/>
</dbReference>
<evidence type="ECO:0000313" key="7">
    <source>
        <dbReference type="EMBL" id="ORY83893.1"/>
    </source>
</evidence>
<feature type="domain" description="ZZ-type" evidence="6">
    <location>
        <begin position="480"/>
        <end position="531"/>
    </location>
</feature>
<feature type="region of interest" description="Disordered" evidence="5">
    <location>
        <begin position="428"/>
        <end position="474"/>
    </location>
</feature>
<feature type="compositionally biased region" description="Polar residues" evidence="5">
    <location>
        <begin position="445"/>
        <end position="461"/>
    </location>
</feature>
<evidence type="ECO:0000256" key="4">
    <source>
        <dbReference type="PROSITE-ProRule" id="PRU00228"/>
    </source>
</evidence>
<organism evidence="7 8">
    <name type="scientific">Protomyces lactucae-debilis</name>
    <dbReference type="NCBI Taxonomy" id="2754530"/>
    <lineage>
        <taxon>Eukaryota</taxon>
        <taxon>Fungi</taxon>
        <taxon>Dikarya</taxon>
        <taxon>Ascomycota</taxon>
        <taxon>Taphrinomycotina</taxon>
        <taxon>Taphrinomycetes</taxon>
        <taxon>Taphrinales</taxon>
        <taxon>Protomycetaceae</taxon>
        <taxon>Protomyces</taxon>
    </lineage>
</organism>
<dbReference type="Gene3D" id="3.30.60.90">
    <property type="match status" value="4"/>
</dbReference>
<evidence type="ECO:0000259" key="6">
    <source>
        <dbReference type="PROSITE" id="PS50135"/>
    </source>
</evidence>
<keyword evidence="2 4" id="KW-0863">Zinc-finger</keyword>
<accession>A0A1Y2FIY4</accession>
<dbReference type="EMBL" id="MCFI01000007">
    <property type="protein sequence ID" value="ORY83893.1"/>
    <property type="molecule type" value="Genomic_DNA"/>
</dbReference>
<dbReference type="InterPro" id="IPR043145">
    <property type="entry name" value="Znf_ZZ_sf"/>
</dbReference>
<dbReference type="Proteomes" id="UP000193685">
    <property type="component" value="Unassembled WGS sequence"/>
</dbReference>
<dbReference type="Gene3D" id="2.60.40.10">
    <property type="entry name" value="Immunoglobulins"/>
    <property type="match status" value="1"/>
</dbReference>
<feature type="domain" description="ZZ-type" evidence="6">
    <location>
        <begin position="553"/>
        <end position="611"/>
    </location>
</feature>
<dbReference type="InterPro" id="IPR032350">
    <property type="entry name" value="Nbr1_FW"/>
</dbReference>
<evidence type="ECO:0000256" key="5">
    <source>
        <dbReference type="SAM" id="MobiDB-lite"/>
    </source>
</evidence>
<feature type="domain" description="ZZ-type" evidence="6">
    <location>
        <begin position="250"/>
        <end position="302"/>
    </location>
</feature>
<keyword evidence="3" id="KW-0862">Zinc</keyword>
<dbReference type="GeneID" id="63785748"/>
<dbReference type="OrthoDB" id="5344568at2759"/>
<dbReference type="CDD" id="cd02249">
    <property type="entry name" value="ZZ"/>
    <property type="match status" value="2"/>
</dbReference>
<dbReference type="AlphaFoldDB" id="A0A1Y2FIY4"/>
<dbReference type="GO" id="GO:0008270">
    <property type="term" value="F:zinc ion binding"/>
    <property type="evidence" value="ECO:0007669"/>
    <property type="project" value="UniProtKB-KW"/>
</dbReference>
<evidence type="ECO:0000256" key="2">
    <source>
        <dbReference type="ARBA" id="ARBA00022771"/>
    </source>
</evidence>
<dbReference type="InterPro" id="IPR000433">
    <property type="entry name" value="Znf_ZZ"/>
</dbReference>
<keyword evidence="1" id="KW-0479">Metal-binding</keyword>
<feature type="compositionally biased region" description="Low complexity" evidence="5">
    <location>
        <begin position="402"/>
        <end position="411"/>
    </location>
</feature>
<reference evidence="7 8" key="1">
    <citation type="submission" date="2016-07" db="EMBL/GenBank/DDBJ databases">
        <title>Pervasive Adenine N6-methylation of Active Genes in Fungi.</title>
        <authorList>
            <consortium name="DOE Joint Genome Institute"/>
            <person name="Mondo S.J."/>
            <person name="Dannebaum R.O."/>
            <person name="Kuo R.C."/>
            <person name="Labutti K."/>
            <person name="Haridas S."/>
            <person name="Kuo A."/>
            <person name="Salamov A."/>
            <person name="Ahrendt S.R."/>
            <person name="Lipzen A."/>
            <person name="Sullivan W."/>
            <person name="Andreopoulos W.B."/>
            <person name="Clum A."/>
            <person name="Lindquist E."/>
            <person name="Daum C."/>
            <person name="Ramamoorthy G.K."/>
            <person name="Gryganskyi A."/>
            <person name="Culley D."/>
            <person name="Magnuson J.K."/>
            <person name="James T.Y."/>
            <person name="O'Malley M.A."/>
            <person name="Stajich J.E."/>
            <person name="Spatafora J.W."/>
            <person name="Visel A."/>
            <person name="Grigoriev I.V."/>
        </authorList>
    </citation>
    <scope>NUCLEOTIDE SEQUENCE [LARGE SCALE GENOMIC DNA]</scope>
    <source>
        <strain evidence="7 8">12-1054</strain>
    </source>
</reference>
<dbReference type="SMART" id="SM00291">
    <property type="entry name" value="ZnF_ZZ"/>
    <property type="match status" value="4"/>
</dbReference>